<sequence>MLAPCSDICDPSKFHRSNLGILASEGTPVDDGPKLASSPFAPPREALEEAPLDDALSSNDILPNPGADIENHDLLTPCSDGKTSVMVPTYAIDPDHMPSPITCISKKYSLDVSNNGEPISSSSNGSLEREKKKLGVG</sequence>
<accession>A0AAD3TGZ9</accession>
<reference evidence="2" key="1">
    <citation type="submission" date="2023-05" db="EMBL/GenBank/DDBJ databases">
        <title>Nepenthes gracilis genome sequencing.</title>
        <authorList>
            <person name="Fukushima K."/>
        </authorList>
    </citation>
    <scope>NUCLEOTIDE SEQUENCE</scope>
    <source>
        <strain evidence="2">SING2019-196</strain>
    </source>
</reference>
<dbReference type="AlphaFoldDB" id="A0AAD3TGZ9"/>
<proteinExistence type="predicted"/>
<feature type="compositionally biased region" description="Polar residues" evidence="1">
    <location>
        <begin position="114"/>
        <end position="126"/>
    </location>
</feature>
<protein>
    <submittedName>
        <fullName evidence="2">Uncharacterized protein</fullName>
    </submittedName>
</protein>
<comment type="caution">
    <text evidence="2">The sequence shown here is derived from an EMBL/GenBank/DDBJ whole genome shotgun (WGS) entry which is preliminary data.</text>
</comment>
<name>A0AAD3TGZ9_NEPGR</name>
<dbReference type="Proteomes" id="UP001279734">
    <property type="component" value="Unassembled WGS sequence"/>
</dbReference>
<evidence type="ECO:0000313" key="3">
    <source>
        <dbReference type="Proteomes" id="UP001279734"/>
    </source>
</evidence>
<keyword evidence="3" id="KW-1185">Reference proteome</keyword>
<evidence type="ECO:0000313" key="2">
    <source>
        <dbReference type="EMBL" id="GMH29019.1"/>
    </source>
</evidence>
<feature type="compositionally biased region" description="Basic and acidic residues" evidence="1">
    <location>
        <begin position="127"/>
        <end position="137"/>
    </location>
</feature>
<evidence type="ECO:0000256" key="1">
    <source>
        <dbReference type="SAM" id="MobiDB-lite"/>
    </source>
</evidence>
<organism evidence="2 3">
    <name type="scientific">Nepenthes gracilis</name>
    <name type="common">Slender pitcher plant</name>
    <dbReference type="NCBI Taxonomy" id="150966"/>
    <lineage>
        <taxon>Eukaryota</taxon>
        <taxon>Viridiplantae</taxon>
        <taxon>Streptophyta</taxon>
        <taxon>Embryophyta</taxon>
        <taxon>Tracheophyta</taxon>
        <taxon>Spermatophyta</taxon>
        <taxon>Magnoliopsida</taxon>
        <taxon>eudicotyledons</taxon>
        <taxon>Gunneridae</taxon>
        <taxon>Pentapetalae</taxon>
        <taxon>Caryophyllales</taxon>
        <taxon>Nepenthaceae</taxon>
        <taxon>Nepenthes</taxon>
    </lineage>
</organism>
<feature type="region of interest" description="Disordered" evidence="1">
    <location>
        <begin position="23"/>
        <end position="75"/>
    </location>
</feature>
<gene>
    <name evidence="2" type="ORF">Nepgr_030862</name>
</gene>
<dbReference type="EMBL" id="BSYO01000035">
    <property type="protein sequence ID" value="GMH29019.1"/>
    <property type="molecule type" value="Genomic_DNA"/>
</dbReference>
<feature type="region of interest" description="Disordered" evidence="1">
    <location>
        <begin position="114"/>
        <end position="137"/>
    </location>
</feature>